<evidence type="ECO:0000256" key="1">
    <source>
        <dbReference type="ARBA" id="ARBA00022679"/>
    </source>
</evidence>
<keyword evidence="9" id="KW-1185">Reference proteome</keyword>
<dbReference type="SUPFAM" id="SSF56112">
    <property type="entry name" value="Protein kinase-like (PK-like)"/>
    <property type="match status" value="2"/>
</dbReference>
<feature type="compositionally biased region" description="Low complexity" evidence="6">
    <location>
        <begin position="9"/>
        <end position="22"/>
    </location>
</feature>
<feature type="region of interest" description="Disordered" evidence="6">
    <location>
        <begin position="1"/>
        <end position="44"/>
    </location>
</feature>
<evidence type="ECO:0000256" key="4">
    <source>
        <dbReference type="ARBA" id="ARBA00022840"/>
    </source>
</evidence>
<organism evidence="8 9">
    <name type="scientific">Hyalangium minutum</name>
    <dbReference type="NCBI Taxonomy" id="394096"/>
    <lineage>
        <taxon>Bacteria</taxon>
        <taxon>Pseudomonadati</taxon>
        <taxon>Myxococcota</taxon>
        <taxon>Myxococcia</taxon>
        <taxon>Myxococcales</taxon>
        <taxon>Cystobacterineae</taxon>
        <taxon>Archangiaceae</taxon>
        <taxon>Hyalangium</taxon>
    </lineage>
</organism>
<dbReference type="CDD" id="cd14014">
    <property type="entry name" value="STKc_PknB_like"/>
    <property type="match status" value="2"/>
</dbReference>
<dbReference type="PANTHER" id="PTHR43289">
    <property type="entry name" value="MITOGEN-ACTIVATED PROTEIN KINASE KINASE KINASE 20-RELATED"/>
    <property type="match status" value="1"/>
</dbReference>
<feature type="domain" description="Protein kinase" evidence="7">
    <location>
        <begin position="95"/>
        <end position="345"/>
    </location>
</feature>
<accession>A0A085WID4</accession>
<evidence type="ECO:0000256" key="6">
    <source>
        <dbReference type="SAM" id="MobiDB-lite"/>
    </source>
</evidence>
<dbReference type="InterPro" id="IPR011009">
    <property type="entry name" value="Kinase-like_dom_sf"/>
</dbReference>
<dbReference type="Gene3D" id="3.40.50.1580">
    <property type="entry name" value="Nucleoside phosphorylase domain"/>
    <property type="match status" value="1"/>
</dbReference>
<dbReference type="GO" id="GO:0009116">
    <property type="term" value="P:nucleoside metabolic process"/>
    <property type="evidence" value="ECO:0007669"/>
    <property type="project" value="InterPro"/>
</dbReference>
<keyword evidence="2 5" id="KW-0547">Nucleotide-binding</keyword>
<evidence type="ECO:0000256" key="5">
    <source>
        <dbReference type="PROSITE-ProRule" id="PRU10141"/>
    </source>
</evidence>
<dbReference type="PROSITE" id="PS00107">
    <property type="entry name" value="PROTEIN_KINASE_ATP"/>
    <property type="match status" value="1"/>
</dbReference>
<dbReference type="PROSITE" id="PS50011">
    <property type="entry name" value="PROTEIN_KINASE_DOM"/>
    <property type="match status" value="2"/>
</dbReference>
<proteinExistence type="predicted"/>
<sequence length="979" mass="107119">MTQHHEFWGPPRRGQPPRQRGQTLGAPRGHAPHREPSHTSAPGACLHTCRTRTRLARSSCAAARLRGWQGTQIRTGVVSGPMLQILSETVLKGTYRIDQRIGMGSMGPVYRATHLGLDKAMAVKLLSPDALTTPQSFARFKREAMVVSGVNHPAMVHVIDFGEEQGTPYIVMEYVDGIDLAEYIAHQGPMPPRQAVAVMRQLVSLLRTMHAQGIIHRNLKPRNIRVLQDGEEDGQLFVKVLAFSLATVFGEPIHSVIQGTQLYMAPELLAGRQSDQRTDLYAAGMIFQEMLSGDRPPPLPLRWGARPLPPAMPVPNVVRQTLWTFCEERPQDRFQSAAEAEHALRACEDALRPTPPVAERNPARPSAQSKPLSREKPPPANGLDVAILTVIQPELFAVLDALGISASQREKDAHGTVYFRGSLRSQLTGRDYELVVTCIGAAGNYDASAAAYGVIAKHRPRALLLLGIAAGMREKVQIGEVVLSERVVAYEPAAVVSSGDERSSNTEPRPEIDRLPHSMSQDVTTYRPKPARLEALFRDAGGQFPVAPAGREDEFLNLVATTIKVRAATIASGEKLLRDPAKLRAVKQEQHGKVEVGEMEAAGLVAACRRANVPWLVIRGISDFGDPFKDDRFHDFASRAAATVLADFLAYGLSIPARSGQVTVPVPHYPDEQTRLLSLQLQGARERKKRLQDSGVGTAQVDQEILALRRHLREGGRLRAGDSLGDGRYLLIESVGSGGFATIWRAHDQQAQRIIAIKVLHANLAGDEERRERFFRGARRMAELQHPAVVQVLEQHGEDGGYQYFVMEYMPGGNLRQAVLERLIMPDRIIPIILRVGEALALAHSKGIIHRDIKPANILLDSHGQPHLTDFDLVGALDTTGGTKSGAMGTIVYAAPECLERPQEADPRADVYGLGMTAIFGLHGADLPLQILRGPEPFLEQLPCAEGLKAVLHRATSMVPGDRYEDASEFITALSASGE</sequence>
<keyword evidence="8" id="KW-0723">Serine/threonine-protein kinase</keyword>
<dbReference type="Gene3D" id="3.30.200.20">
    <property type="entry name" value="Phosphorylase Kinase, domain 1"/>
    <property type="match status" value="2"/>
</dbReference>
<evidence type="ECO:0000256" key="2">
    <source>
        <dbReference type="ARBA" id="ARBA00022741"/>
    </source>
</evidence>
<dbReference type="GO" id="GO:0004674">
    <property type="term" value="F:protein serine/threonine kinase activity"/>
    <property type="evidence" value="ECO:0007669"/>
    <property type="project" value="UniProtKB-KW"/>
</dbReference>
<keyword evidence="4 5" id="KW-0067">ATP-binding</keyword>
<feature type="region of interest" description="Disordered" evidence="6">
    <location>
        <begin position="351"/>
        <end position="378"/>
    </location>
</feature>
<dbReference type="PANTHER" id="PTHR43289:SF6">
    <property type="entry name" value="SERINE_THREONINE-PROTEIN KINASE NEKL-3"/>
    <property type="match status" value="1"/>
</dbReference>
<dbReference type="Proteomes" id="UP000028725">
    <property type="component" value="Unassembled WGS sequence"/>
</dbReference>
<dbReference type="InterPro" id="IPR017441">
    <property type="entry name" value="Protein_kinase_ATP_BS"/>
</dbReference>
<evidence type="ECO:0000259" key="7">
    <source>
        <dbReference type="PROSITE" id="PS50011"/>
    </source>
</evidence>
<gene>
    <name evidence="8" type="ORF">DB31_8800</name>
</gene>
<dbReference type="GO" id="GO:0005524">
    <property type="term" value="F:ATP binding"/>
    <property type="evidence" value="ECO:0007669"/>
    <property type="project" value="UniProtKB-UniRule"/>
</dbReference>
<keyword evidence="1" id="KW-0808">Transferase</keyword>
<dbReference type="Pfam" id="PF01048">
    <property type="entry name" value="PNP_UDP_1"/>
    <property type="match status" value="1"/>
</dbReference>
<dbReference type="STRING" id="394096.DB31_8800"/>
<dbReference type="Pfam" id="PF00069">
    <property type="entry name" value="Pkinase"/>
    <property type="match status" value="2"/>
</dbReference>
<name>A0A085WID4_9BACT</name>
<dbReference type="EMBL" id="JMCB01000008">
    <property type="protein sequence ID" value="KFE67447.1"/>
    <property type="molecule type" value="Genomic_DNA"/>
</dbReference>
<feature type="binding site" evidence="5">
    <location>
        <position position="758"/>
    </location>
    <ligand>
        <name>ATP</name>
        <dbReference type="ChEBI" id="CHEBI:30616"/>
    </ligand>
</feature>
<dbReference type="InterPro" id="IPR035994">
    <property type="entry name" value="Nucleoside_phosphorylase_sf"/>
</dbReference>
<dbReference type="PROSITE" id="PS00108">
    <property type="entry name" value="PROTEIN_KINASE_ST"/>
    <property type="match status" value="1"/>
</dbReference>
<keyword evidence="3 8" id="KW-0418">Kinase</keyword>
<dbReference type="PATRIC" id="fig|394096.3.peg.4831"/>
<dbReference type="AlphaFoldDB" id="A0A085WID4"/>
<comment type="caution">
    <text evidence="8">The sequence shown here is derived from an EMBL/GenBank/DDBJ whole genome shotgun (WGS) entry which is preliminary data.</text>
</comment>
<feature type="domain" description="Protein kinase" evidence="7">
    <location>
        <begin position="729"/>
        <end position="979"/>
    </location>
</feature>
<dbReference type="CDD" id="cd09008">
    <property type="entry name" value="MTAN"/>
    <property type="match status" value="1"/>
</dbReference>
<dbReference type="InterPro" id="IPR008271">
    <property type="entry name" value="Ser/Thr_kinase_AS"/>
</dbReference>
<evidence type="ECO:0000256" key="3">
    <source>
        <dbReference type="ARBA" id="ARBA00022777"/>
    </source>
</evidence>
<evidence type="ECO:0000313" key="8">
    <source>
        <dbReference type="EMBL" id="KFE67447.1"/>
    </source>
</evidence>
<protein>
    <submittedName>
        <fullName evidence="8">Serine/threonine protein kinase</fullName>
    </submittedName>
</protein>
<dbReference type="SUPFAM" id="SSF53167">
    <property type="entry name" value="Purine and uridine phosphorylases"/>
    <property type="match status" value="1"/>
</dbReference>
<evidence type="ECO:0000313" key="9">
    <source>
        <dbReference type="Proteomes" id="UP000028725"/>
    </source>
</evidence>
<dbReference type="SMART" id="SM00220">
    <property type="entry name" value="S_TKc"/>
    <property type="match status" value="2"/>
</dbReference>
<dbReference type="InterPro" id="IPR000845">
    <property type="entry name" value="Nucleoside_phosphorylase_d"/>
</dbReference>
<dbReference type="Gene3D" id="1.10.510.10">
    <property type="entry name" value="Transferase(Phosphotransferase) domain 1"/>
    <property type="match status" value="2"/>
</dbReference>
<dbReference type="InterPro" id="IPR000719">
    <property type="entry name" value="Prot_kinase_dom"/>
</dbReference>
<reference evidence="8 9" key="1">
    <citation type="submission" date="2014-04" db="EMBL/GenBank/DDBJ databases">
        <title>Genome assembly of Hyalangium minutum DSM 14724.</title>
        <authorList>
            <person name="Sharma G."/>
            <person name="Subramanian S."/>
        </authorList>
    </citation>
    <scope>NUCLEOTIDE SEQUENCE [LARGE SCALE GENOMIC DNA]</scope>
    <source>
        <strain evidence="8 9">DSM 14724</strain>
    </source>
</reference>